<gene>
    <name evidence="9" type="primary">trpF</name>
    <name evidence="11" type="ORF">CDA63_05535</name>
</gene>
<dbReference type="Gene3D" id="3.20.20.70">
    <property type="entry name" value="Aldolase class I"/>
    <property type="match status" value="1"/>
</dbReference>
<dbReference type="PANTHER" id="PTHR42894">
    <property type="entry name" value="N-(5'-PHOSPHORIBOSYL)ANTHRANILATE ISOMERASE"/>
    <property type="match status" value="1"/>
</dbReference>
<dbReference type="EMBL" id="NIRR01000005">
    <property type="protein sequence ID" value="OWP64220.1"/>
    <property type="molecule type" value="Genomic_DNA"/>
</dbReference>
<comment type="similarity">
    <text evidence="9">Belongs to the TrpF family.</text>
</comment>
<evidence type="ECO:0000256" key="5">
    <source>
        <dbReference type="ARBA" id="ARBA00022605"/>
    </source>
</evidence>
<keyword evidence="12" id="KW-1185">Reference proteome</keyword>
<dbReference type="InterPro" id="IPR013785">
    <property type="entry name" value="Aldolase_TIM"/>
</dbReference>
<dbReference type="UniPathway" id="UPA00035">
    <property type="reaction ID" value="UER00042"/>
</dbReference>
<dbReference type="SUPFAM" id="SSF51366">
    <property type="entry name" value="Ribulose-phoshate binding barrel"/>
    <property type="match status" value="1"/>
</dbReference>
<evidence type="ECO:0000259" key="10">
    <source>
        <dbReference type="Pfam" id="PF00697"/>
    </source>
</evidence>
<dbReference type="OrthoDB" id="9786954at2"/>
<dbReference type="Pfam" id="PF00697">
    <property type="entry name" value="PRAI"/>
    <property type="match status" value="1"/>
</dbReference>
<organism evidence="11 12">
    <name type="scientific">Hymenobacter amundsenii</name>
    <dbReference type="NCBI Taxonomy" id="2006685"/>
    <lineage>
        <taxon>Bacteria</taxon>
        <taxon>Pseudomonadati</taxon>
        <taxon>Bacteroidota</taxon>
        <taxon>Cytophagia</taxon>
        <taxon>Cytophagales</taxon>
        <taxon>Hymenobacteraceae</taxon>
        <taxon>Hymenobacter</taxon>
    </lineage>
</organism>
<dbReference type="InterPro" id="IPR011060">
    <property type="entry name" value="RibuloseP-bd_barrel"/>
</dbReference>
<dbReference type="GO" id="GO:0004640">
    <property type="term" value="F:phosphoribosylanthranilate isomerase activity"/>
    <property type="evidence" value="ECO:0007669"/>
    <property type="project" value="UniProtKB-UniRule"/>
</dbReference>
<dbReference type="Proteomes" id="UP000197277">
    <property type="component" value="Unassembled WGS sequence"/>
</dbReference>
<keyword evidence="5 9" id="KW-0028">Amino-acid biosynthesis</keyword>
<evidence type="ECO:0000256" key="2">
    <source>
        <dbReference type="ARBA" id="ARBA00004664"/>
    </source>
</evidence>
<evidence type="ECO:0000256" key="3">
    <source>
        <dbReference type="ARBA" id="ARBA00012572"/>
    </source>
</evidence>
<dbReference type="AlphaFoldDB" id="A0A246FNB7"/>
<dbReference type="InterPro" id="IPR001240">
    <property type="entry name" value="PRAI_dom"/>
</dbReference>
<keyword evidence="7 9" id="KW-0057">Aromatic amino acid biosynthesis</keyword>
<evidence type="ECO:0000256" key="4">
    <source>
        <dbReference type="ARBA" id="ARBA00022272"/>
    </source>
</evidence>
<comment type="pathway">
    <text evidence="2 9">Amino-acid biosynthesis; L-tryptophan biosynthesis; L-tryptophan from chorismate: step 3/5.</text>
</comment>
<reference evidence="11 12" key="1">
    <citation type="submission" date="2017-06" db="EMBL/GenBank/DDBJ databases">
        <title>Hymenobacter amundsenii sp. nov. isolated from regoliths in Antarctica.</title>
        <authorList>
            <person name="Sedlacek I."/>
            <person name="Kralova S."/>
            <person name="Pantucek R."/>
            <person name="Svec P."/>
            <person name="Holochova P."/>
            <person name="Stankova E."/>
            <person name="Vrbovska V."/>
            <person name="Busse H.-J."/>
        </authorList>
    </citation>
    <scope>NUCLEOTIDE SEQUENCE [LARGE SCALE GENOMIC DNA]</scope>
    <source>
        <strain evidence="11 12">CCM 8682</strain>
    </source>
</reference>
<dbReference type="HAMAP" id="MF_00135">
    <property type="entry name" value="PRAI"/>
    <property type="match status" value="1"/>
</dbReference>
<accession>A0A246FNB7</accession>
<comment type="catalytic activity">
    <reaction evidence="1 9">
        <text>N-(5-phospho-beta-D-ribosyl)anthranilate = 1-(2-carboxyphenylamino)-1-deoxy-D-ribulose 5-phosphate</text>
        <dbReference type="Rhea" id="RHEA:21540"/>
        <dbReference type="ChEBI" id="CHEBI:18277"/>
        <dbReference type="ChEBI" id="CHEBI:58613"/>
        <dbReference type="EC" id="5.3.1.24"/>
    </reaction>
</comment>
<evidence type="ECO:0000256" key="6">
    <source>
        <dbReference type="ARBA" id="ARBA00022822"/>
    </source>
</evidence>
<evidence type="ECO:0000256" key="8">
    <source>
        <dbReference type="ARBA" id="ARBA00023235"/>
    </source>
</evidence>
<sequence>MHIKVCGMKYAENIQEVAGLEPDLIGFIFYSKSKRFVGQELEGELLRSLPPTLCKVGVFVNESTPEILRRVACYGLDLVQLHGDETPAQCAELRAADVGVIKAFAVGEAVDFAVLEPYVPHCDYFLFDTLGPQPGGNGTRFDWELLRRYDLPVPYLLAGGIGPEQAQELAQLTLPGLYGFDLNSHFETAPGRKDPVRLQAFLTQLRTRPAAGNSLRTSSLS</sequence>
<proteinExistence type="inferred from homology"/>
<keyword evidence="8 9" id="KW-0413">Isomerase</keyword>
<evidence type="ECO:0000256" key="7">
    <source>
        <dbReference type="ARBA" id="ARBA00023141"/>
    </source>
</evidence>
<evidence type="ECO:0000256" key="9">
    <source>
        <dbReference type="HAMAP-Rule" id="MF_00135"/>
    </source>
</evidence>
<feature type="domain" description="N-(5'phosphoribosyl) anthranilate isomerase (PRAI)" evidence="10">
    <location>
        <begin position="4"/>
        <end position="202"/>
    </location>
</feature>
<dbReference type="PANTHER" id="PTHR42894:SF1">
    <property type="entry name" value="N-(5'-PHOSPHORIBOSYL)ANTHRANILATE ISOMERASE"/>
    <property type="match status" value="1"/>
</dbReference>
<evidence type="ECO:0000313" key="11">
    <source>
        <dbReference type="EMBL" id="OWP64220.1"/>
    </source>
</evidence>
<protein>
    <recommendedName>
        <fullName evidence="4 9">N-(5'-phosphoribosyl)anthranilate isomerase</fullName>
        <shortName evidence="9">PRAI</shortName>
        <ecNumber evidence="3 9">5.3.1.24</ecNumber>
    </recommendedName>
</protein>
<evidence type="ECO:0000313" key="12">
    <source>
        <dbReference type="Proteomes" id="UP000197277"/>
    </source>
</evidence>
<name>A0A246FNB7_9BACT</name>
<evidence type="ECO:0000256" key="1">
    <source>
        <dbReference type="ARBA" id="ARBA00001164"/>
    </source>
</evidence>
<dbReference type="EC" id="5.3.1.24" evidence="3 9"/>
<comment type="caution">
    <text evidence="11">The sequence shown here is derived from an EMBL/GenBank/DDBJ whole genome shotgun (WGS) entry which is preliminary data.</text>
</comment>
<dbReference type="InterPro" id="IPR044643">
    <property type="entry name" value="TrpF_fam"/>
</dbReference>
<keyword evidence="6 9" id="KW-0822">Tryptophan biosynthesis</keyword>
<dbReference type="GO" id="GO:0000162">
    <property type="term" value="P:L-tryptophan biosynthetic process"/>
    <property type="evidence" value="ECO:0007669"/>
    <property type="project" value="UniProtKB-UniRule"/>
</dbReference>
<dbReference type="CDD" id="cd00405">
    <property type="entry name" value="PRAI"/>
    <property type="match status" value="1"/>
</dbReference>